<dbReference type="Pfam" id="PF05685">
    <property type="entry name" value="Uma2"/>
    <property type="match status" value="1"/>
</dbReference>
<reference evidence="2 3" key="1">
    <citation type="submission" date="2019-08" db="EMBL/GenBank/DDBJ databases">
        <title>Deep-cultivation of Planctomycetes and their phenomic and genomic characterization uncovers novel biology.</title>
        <authorList>
            <person name="Wiegand S."/>
            <person name="Jogler M."/>
            <person name="Boedeker C."/>
            <person name="Pinto D."/>
            <person name="Vollmers J."/>
            <person name="Rivas-Marin E."/>
            <person name="Kohn T."/>
            <person name="Peeters S.H."/>
            <person name="Heuer A."/>
            <person name="Rast P."/>
            <person name="Oberbeckmann S."/>
            <person name="Bunk B."/>
            <person name="Jeske O."/>
            <person name="Meyerdierks A."/>
            <person name="Storesund J.E."/>
            <person name="Kallscheuer N."/>
            <person name="Luecker S."/>
            <person name="Lage O.M."/>
            <person name="Pohl T."/>
            <person name="Merkel B.J."/>
            <person name="Hornburger P."/>
            <person name="Mueller R.-W."/>
            <person name="Bruemmer F."/>
            <person name="Labrenz M."/>
            <person name="Spormann A.M."/>
            <person name="Op Den Camp H."/>
            <person name="Overmann J."/>
            <person name="Amann R."/>
            <person name="Jetten M.S.M."/>
            <person name="Mascher T."/>
            <person name="Medema M.H."/>
            <person name="Devos D.P."/>
            <person name="Kaster A.-K."/>
            <person name="Ovreas L."/>
            <person name="Rohde M."/>
            <person name="Galperin M.Y."/>
            <person name="Jogler C."/>
        </authorList>
    </citation>
    <scope>NUCLEOTIDE SEQUENCE [LARGE SCALE GENOMIC DNA]</scope>
    <source>
        <strain evidence="2 3">LF1</strain>
    </source>
</reference>
<dbReference type="InterPro" id="IPR012296">
    <property type="entry name" value="Nuclease_put_TT1808"/>
</dbReference>
<dbReference type="RefSeq" id="WP_068262503.1">
    <property type="nucleotide sequence ID" value="NZ_LWSK01000036.1"/>
</dbReference>
<dbReference type="AlphaFoldDB" id="A0A5B1CG37"/>
<evidence type="ECO:0000313" key="3">
    <source>
        <dbReference type="Proteomes" id="UP000322699"/>
    </source>
</evidence>
<dbReference type="PANTHER" id="PTHR34107">
    <property type="entry name" value="SLL0198 PROTEIN-RELATED"/>
    <property type="match status" value="1"/>
</dbReference>
<dbReference type="Gene3D" id="3.90.1570.10">
    <property type="entry name" value="tt1808, chain A"/>
    <property type="match status" value="1"/>
</dbReference>
<gene>
    <name evidence="2" type="ORF">LF1_26970</name>
</gene>
<feature type="domain" description="Putative restriction endonuclease" evidence="1">
    <location>
        <begin position="36"/>
        <end position="202"/>
    </location>
</feature>
<sequence>MNPSVSTSLADRLTDLGNVPLDRVRCDPPPGKATVEDVHRLRQLEGKLYELIDNTLVEKAMGWQESMLAGLILHWLHDYLEGHPLGLATGADGMTRLFGDTVRGPDVAFVSWARLPDGRVPEQPIPDMVPDFVVEVLSVSNTRGEMSRKRREYFHAGVQLAWMVDPRGRSVAVFESAEQFTILNESDVLDGGKVLPGWKVSLAELFAALDRKAP</sequence>
<dbReference type="CDD" id="cd06260">
    <property type="entry name" value="DUF820-like"/>
    <property type="match status" value="1"/>
</dbReference>
<dbReference type="SUPFAM" id="SSF52980">
    <property type="entry name" value="Restriction endonuclease-like"/>
    <property type="match status" value="1"/>
</dbReference>
<dbReference type="OrthoDB" id="1807117at2"/>
<dbReference type="EMBL" id="VRLW01000001">
    <property type="protein sequence ID" value="KAA1260158.1"/>
    <property type="molecule type" value="Genomic_DNA"/>
</dbReference>
<protein>
    <recommendedName>
        <fullName evidence="1">Putative restriction endonuclease domain-containing protein</fullName>
    </recommendedName>
</protein>
<dbReference type="InterPro" id="IPR008538">
    <property type="entry name" value="Uma2"/>
</dbReference>
<name>A0A5B1CG37_9BACT</name>
<accession>A0A5B1CG37</accession>
<comment type="caution">
    <text evidence="2">The sequence shown here is derived from an EMBL/GenBank/DDBJ whole genome shotgun (WGS) entry which is preliminary data.</text>
</comment>
<organism evidence="2 3">
    <name type="scientific">Rubripirellula obstinata</name>
    <dbReference type="NCBI Taxonomy" id="406547"/>
    <lineage>
        <taxon>Bacteria</taxon>
        <taxon>Pseudomonadati</taxon>
        <taxon>Planctomycetota</taxon>
        <taxon>Planctomycetia</taxon>
        <taxon>Pirellulales</taxon>
        <taxon>Pirellulaceae</taxon>
        <taxon>Rubripirellula</taxon>
    </lineage>
</organism>
<evidence type="ECO:0000259" key="1">
    <source>
        <dbReference type="Pfam" id="PF05685"/>
    </source>
</evidence>
<proteinExistence type="predicted"/>
<evidence type="ECO:0000313" key="2">
    <source>
        <dbReference type="EMBL" id="KAA1260158.1"/>
    </source>
</evidence>
<dbReference type="InterPro" id="IPR011335">
    <property type="entry name" value="Restrct_endonuc-II-like"/>
</dbReference>
<dbReference type="Proteomes" id="UP000322699">
    <property type="component" value="Unassembled WGS sequence"/>
</dbReference>
<dbReference type="PANTHER" id="PTHR34107:SF1">
    <property type="entry name" value="SLL0198 PROTEIN"/>
    <property type="match status" value="1"/>
</dbReference>
<keyword evidence="3" id="KW-1185">Reference proteome</keyword>